<gene>
    <name evidence="1" type="ORF">S01H1_27667</name>
</gene>
<dbReference type="AlphaFoldDB" id="X0UT38"/>
<name>X0UT38_9ZZZZ</name>
<sequence>RAKYIEGMKLRKNWDRNTNKAVIFQALGINE</sequence>
<reference evidence="1" key="1">
    <citation type="journal article" date="2014" name="Front. Microbiol.">
        <title>High frequency of phylogenetically diverse reductive dehalogenase-homologous genes in deep subseafloor sedimentary metagenomes.</title>
        <authorList>
            <person name="Kawai M."/>
            <person name="Futagami T."/>
            <person name="Toyoda A."/>
            <person name="Takaki Y."/>
            <person name="Nishi S."/>
            <person name="Hori S."/>
            <person name="Arai W."/>
            <person name="Tsubouchi T."/>
            <person name="Morono Y."/>
            <person name="Uchiyama I."/>
            <person name="Ito T."/>
            <person name="Fujiyama A."/>
            <person name="Inagaki F."/>
            <person name="Takami H."/>
        </authorList>
    </citation>
    <scope>NUCLEOTIDE SEQUENCE</scope>
    <source>
        <strain evidence="1">Expedition CK06-06</strain>
    </source>
</reference>
<proteinExistence type="predicted"/>
<comment type="caution">
    <text evidence="1">The sequence shown here is derived from an EMBL/GenBank/DDBJ whole genome shotgun (WGS) entry which is preliminary data.</text>
</comment>
<protein>
    <submittedName>
        <fullName evidence="1">Uncharacterized protein</fullName>
    </submittedName>
</protein>
<feature type="non-terminal residue" evidence="1">
    <location>
        <position position="1"/>
    </location>
</feature>
<evidence type="ECO:0000313" key="1">
    <source>
        <dbReference type="EMBL" id="GAF91630.1"/>
    </source>
</evidence>
<organism evidence="1">
    <name type="scientific">marine sediment metagenome</name>
    <dbReference type="NCBI Taxonomy" id="412755"/>
    <lineage>
        <taxon>unclassified sequences</taxon>
        <taxon>metagenomes</taxon>
        <taxon>ecological metagenomes</taxon>
    </lineage>
</organism>
<dbReference type="EMBL" id="BARS01016867">
    <property type="protein sequence ID" value="GAF91630.1"/>
    <property type="molecule type" value="Genomic_DNA"/>
</dbReference>
<accession>X0UT38</accession>